<evidence type="ECO:0000256" key="4">
    <source>
        <dbReference type="ARBA" id="ARBA00022989"/>
    </source>
</evidence>
<organism evidence="9 10">
    <name type="scientific">Jonquetella anthropi DSM 22815</name>
    <dbReference type="NCBI Taxonomy" id="885272"/>
    <lineage>
        <taxon>Bacteria</taxon>
        <taxon>Thermotogati</taxon>
        <taxon>Synergistota</taxon>
        <taxon>Synergistia</taxon>
        <taxon>Synergistales</taxon>
        <taxon>Dethiosulfovibrionaceae</taxon>
        <taxon>Jonquetella</taxon>
    </lineage>
</organism>
<dbReference type="InterPro" id="IPR051125">
    <property type="entry name" value="ABC-4/HrtB_transporter"/>
</dbReference>
<dbReference type="STRING" id="885272.JonanDRAFT_0357"/>
<accession>H0UIY2</accession>
<evidence type="ECO:0000256" key="5">
    <source>
        <dbReference type="ARBA" id="ARBA00023136"/>
    </source>
</evidence>
<evidence type="ECO:0000256" key="7">
    <source>
        <dbReference type="SAM" id="Phobius"/>
    </source>
</evidence>
<evidence type="ECO:0000256" key="2">
    <source>
        <dbReference type="ARBA" id="ARBA00022475"/>
    </source>
</evidence>
<dbReference type="eggNOG" id="COG0577">
    <property type="taxonomic scope" value="Bacteria"/>
</dbReference>
<evidence type="ECO:0000256" key="6">
    <source>
        <dbReference type="SAM" id="MobiDB-lite"/>
    </source>
</evidence>
<feature type="region of interest" description="Disordered" evidence="6">
    <location>
        <begin position="216"/>
        <end position="243"/>
    </location>
</feature>
<evidence type="ECO:0000313" key="10">
    <source>
        <dbReference type="Proteomes" id="UP000003806"/>
    </source>
</evidence>
<feature type="transmembrane region" description="Helical" evidence="7">
    <location>
        <begin position="337"/>
        <end position="369"/>
    </location>
</feature>
<dbReference type="GO" id="GO:0005886">
    <property type="term" value="C:plasma membrane"/>
    <property type="evidence" value="ECO:0007669"/>
    <property type="project" value="UniProtKB-SubCell"/>
</dbReference>
<feature type="compositionally biased region" description="Basic and acidic residues" evidence="6">
    <location>
        <begin position="216"/>
        <end position="228"/>
    </location>
</feature>
<evidence type="ECO:0000256" key="3">
    <source>
        <dbReference type="ARBA" id="ARBA00022692"/>
    </source>
</evidence>
<dbReference type="EMBL" id="CM001376">
    <property type="protein sequence ID" value="EHM12776.1"/>
    <property type="molecule type" value="Genomic_DNA"/>
</dbReference>
<keyword evidence="9" id="KW-0449">Lipoprotein</keyword>
<proteinExistence type="predicted"/>
<name>H0UIY2_9BACT</name>
<dbReference type="HOGENOM" id="CLU_035316_0_0_0"/>
<keyword evidence="10" id="KW-1185">Reference proteome</keyword>
<keyword evidence="3 7" id="KW-0812">Transmembrane</keyword>
<keyword evidence="4 7" id="KW-1133">Transmembrane helix</keyword>
<gene>
    <name evidence="9" type="ORF">JonanDRAFT_0357</name>
</gene>
<sequence>MSGFPVVRVACRHVFSRPLQFFTLALALALGSALASFLFLAVSGLQDGLARAVEPFSLLVGAKGSQYQLTTNSIFLQDAPLGNISGDLWHELQKDRRVKTATPLGFGDSYLGCPVVGTDQTVFTIRTGGASSPLWLQMKEGRAFQKPYEALVGAAAAQLTGLKIGDTFKTTHGMTAGGHQHHQVYTVTGIAAPVGGPYDRAIFTPMESIWAAHEGHGEHEGGEDHHDEEAEEAEEAHHDVPTSGDVTAVLIEPKSLGAAYALAQSFIKRNDGQVVFPSQVIVRLFSAMGRSEEILSVVVWSVLAVTTVTSLLILFWSGSSRKNEYTLLRALGLPARTLFAVGWVEGAVTICTGLLTGWIVGRAGLWLLFSSLSQKTALTLTAPLTGYEAGAVAAALLAGVAVSALPALAMGRAPMEKLLGTSSL</sequence>
<evidence type="ECO:0000313" key="9">
    <source>
        <dbReference type="EMBL" id="EHM12776.1"/>
    </source>
</evidence>
<feature type="transmembrane region" description="Helical" evidence="7">
    <location>
        <begin position="389"/>
        <end position="409"/>
    </location>
</feature>
<dbReference type="PANTHER" id="PTHR43738:SF2">
    <property type="entry name" value="ABC TRANSPORTER PERMEASE"/>
    <property type="match status" value="1"/>
</dbReference>
<comment type="subcellular location">
    <subcellularLocation>
        <location evidence="1">Cell membrane</location>
        <topology evidence="1">Multi-pass membrane protein</topology>
    </subcellularLocation>
</comment>
<dbReference type="Pfam" id="PF02687">
    <property type="entry name" value="FtsX"/>
    <property type="match status" value="1"/>
</dbReference>
<dbReference type="RefSeq" id="WP_008522543.1">
    <property type="nucleotide sequence ID" value="NZ_CM001376.1"/>
</dbReference>
<feature type="domain" description="ABC3 transporter permease C-terminal" evidence="8">
    <location>
        <begin position="298"/>
        <end position="412"/>
    </location>
</feature>
<reference evidence="9 10" key="1">
    <citation type="submission" date="2011-11" db="EMBL/GenBank/DDBJ databases">
        <title>The Noncontiguous Finished genome of Jonquetella anthropi DSM 22815.</title>
        <authorList>
            <consortium name="US DOE Joint Genome Institute (JGI-PGF)"/>
            <person name="Lucas S."/>
            <person name="Copeland A."/>
            <person name="Lapidus A."/>
            <person name="Glavina del Rio T."/>
            <person name="Dalin E."/>
            <person name="Tice H."/>
            <person name="Bruce D."/>
            <person name="Goodwin L."/>
            <person name="Pitluck S."/>
            <person name="Peters L."/>
            <person name="Mikhailova N."/>
            <person name="Held B."/>
            <person name="Kyrpides N."/>
            <person name="Mavromatis K."/>
            <person name="Ivanova N."/>
            <person name="Markowitz V."/>
            <person name="Cheng J.-F."/>
            <person name="Hugenholtz P."/>
            <person name="Woyke T."/>
            <person name="Wu D."/>
            <person name="Gronow S."/>
            <person name="Wellnitz S."/>
            <person name="Brambilla E."/>
            <person name="Klenk H.-P."/>
            <person name="Eisen J.A."/>
        </authorList>
    </citation>
    <scope>NUCLEOTIDE SEQUENCE [LARGE SCALE GENOMIC DNA]</scope>
    <source>
        <strain evidence="9 10">DSM 22815</strain>
    </source>
</reference>
<protein>
    <submittedName>
        <fullName evidence="9">ABC-type transport system, involved in lipoprotein release, permease component</fullName>
    </submittedName>
</protein>
<evidence type="ECO:0000259" key="8">
    <source>
        <dbReference type="Pfam" id="PF02687"/>
    </source>
</evidence>
<keyword evidence="5 7" id="KW-0472">Membrane</keyword>
<dbReference type="AlphaFoldDB" id="H0UIY2"/>
<keyword evidence="2" id="KW-1003">Cell membrane</keyword>
<feature type="transmembrane region" description="Helical" evidence="7">
    <location>
        <begin position="294"/>
        <end position="316"/>
    </location>
</feature>
<dbReference type="OrthoDB" id="9784014at2"/>
<dbReference type="PANTHER" id="PTHR43738">
    <property type="entry name" value="ABC TRANSPORTER, MEMBRANE PROTEIN"/>
    <property type="match status" value="1"/>
</dbReference>
<dbReference type="InterPro" id="IPR003838">
    <property type="entry name" value="ABC3_permease_C"/>
</dbReference>
<dbReference type="Proteomes" id="UP000003806">
    <property type="component" value="Chromosome"/>
</dbReference>
<evidence type="ECO:0000256" key="1">
    <source>
        <dbReference type="ARBA" id="ARBA00004651"/>
    </source>
</evidence>